<evidence type="ECO:0000313" key="2">
    <source>
        <dbReference type="Proteomes" id="UP000070578"/>
    </source>
</evidence>
<accession>A0A139BXV3</accession>
<evidence type="ECO:0000313" key="1">
    <source>
        <dbReference type="EMBL" id="KXS33555.1"/>
    </source>
</evidence>
<dbReference type="AlphaFoldDB" id="A0A139BXV3"/>
<evidence type="ECO:0008006" key="3">
    <source>
        <dbReference type="Google" id="ProtNLM"/>
    </source>
</evidence>
<protein>
    <recommendedName>
        <fullName evidence="3">Transporter</fullName>
    </recommendedName>
</protein>
<proteinExistence type="predicted"/>
<dbReference type="EMBL" id="LSLI01000004">
    <property type="protein sequence ID" value="KXS33555.1"/>
    <property type="molecule type" value="Genomic_DNA"/>
</dbReference>
<dbReference type="Proteomes" id="UP000070578">
    <property type="component" value="Unassembled WGS sequence"/>
</dbReference>
<reference evidence="1 2" key="1">
    <citation type="submission" date="2016-02" db="EMBL/GenBank/DDBJ databases">
        <authorList>
            <person name="Wen L."/>
            <person name="He K."/>
            <person name="Yang H."/>
        </authorList>
    </citation>
    <scope>NUCLEOTIDE SEQUENCE [LARGE SCALE GENOMIC DNA]</scope>
    <source>
        <strain evidence="1">ShG14-8</strain>
    </source>
</reference>
<name>A0A139BXV3_9PROT</name>
<organism evidence="1 2">
    <name type="scientific">Candidatus Gallionella acididurans</name>
    <dbReference type="NCBI Taxonomy" id="1796491"/>
    <lineage>
        <taxon>Bacteria</taxon>
        <taxon>Pseudomonadati</taxon>
        <taxon>Pseudomonadota</taxon>
        <taxon>Betaproteobacteria</taxon>
        <taxon>Nitrosomonadales</taxon>
        <taxon>Gallionellaceae</taxon>
        <taxon>Gallionella</taxon>
    </lineage>
</organism>
<sequence length="378" mass="39039">MPQGVNGSTLYNFHSHQSADSNGMNTAQTPSHIRPYPAIFMAAAVTILALTTMNNALACASCGDTLSTDWGSQGVSTMSGLSADLSYTYINQNTMIYGSGKPSSALINTLYANGQEIETDTKTQIAIASFNYNSEAWGVSFQIPYLARNHSTNGQLNPVTDTPATVPQGSNGATSSDNGIGDVRIIGHYSGLSADGSAGLIAGIKLPTGSTNANFTGGPGAGAPLDAGLQLGTGSTDIILGGYTSGLFSTYGWFVQGTVQHAISPLVDEGLGGTYRPGDAYSLNTGIRYAGFGARVSPMLQLNIIRRNSDQGTGVFTDVLTGASISGGTLAYLAPGATVRLGGGTSVYGFIQLPVYQNVSSLQLVPQYVLTLGVHQTF</sequence>
<reference evidence="1 2" key="2">
    <citation type="submission" date="2016-03" db="EMBL/GenBank/DDBJ databases">
        <title>New uncultured bacterium of the family Gallionellaceae from acid mine drainage: description and reconstruction of genome based on metagenomic analysis of microbial community.</title>
        <authorList>
            <person name="Kadnikov V."/>
            <person name="Ivasenko D."/>
            <person name="Beletsky A."/>
            <person name="Mardanov A."/>
            <person name="Danilova E."/>
            <person name="Pimenov N."/>
            <person name="Karnachuk O."/>
            <person name="Ravin N."/>
        </authorList>
    </citation>
    <scope>NUCLEOTIDE SEQUENCE [LARGE SCALE GENOMIC DNA]</scope>
    <source>
        <strain evidence="1">ShG14-8</strain>
    </source>
</reference>
<comment type="caution">
    <text evidence="1">The sequence shown here is derived from an EMBL/GenBank/DDBJ whole genome shotgun (WGS) entry which is preliminary data.</text>
</comment>
<gene>
    <name evidence="1" type="ORF">AWT59_0275</name>
</gene>